<dbReference type="Pfam" id="PF04264">
    <property type="entry name" value="YceI"/>
    <property type="match status" value="1"/>
</dbReference>
<organism evidence="3 4">
    <name type="scientific">Methylophilus rhizosphaerae</name>
    <dbReference type="NCBI Taxonomy" id="492660"/>
    <lineage>
        <taxon>Bacteria</taxon>
        <taxon>Pseudomonadati</taxon>
        <taxon>Pseudomonadota</taxon>
        <taxon>Betaproteobacteria</taxon>
        <taxon>Nitrosomonadales</taxon>
        <taxon>Methylophilaceae</taxon>
        <taxon>Methylophilus</taxon>
    </lineage>
</organism>
<feature type="domain" description="Lipid/polyisoprenoid-binding YceI-like" evidence="2">
    <location>
        <begin position="22"/>
        <end position="187"/>
    </location>
</feature>
<evidence type="ECO:0000313" key="3">
    <source>
        <dbReference type="EMBL" id="SDK17255.1"/>
    </source>
</evidence>
<keyword evidence="4" id="KW-1185">Reference proteome</keyword>
<accession>A0A1G8ZSD5</accession>
<dbReference type="SMART" id="SM00867">
    <property type="entry name" value="YceI"/>
    <property type="match status" value="1"/>
</dbReference>
<proteinExistence type="predicted"/>
<evidence type="ECO:0000313" key="4">
    <source>
        <dbReference type="Proteomes" id="UP000198629"/>
    </source>
</evidence>
<dbReference type="EMBL" id="FNFX01000001">
    <property type="protein sequence ID" value="SDK17255.1"/>
    <property type="molecule type" value="Genomic_DNA"/>
</dbReference>
<evidence type="ECO:0000256" key="1">
    <source>
        <dbReference type="SAM" id="SignalP"/>
    </source>
</evidence>
<dbReference type="SUPFAM" id="SSF101874">
    <property type="entry name" value="YceI-like"/>
    <property type="match status" value="1"/>
</dbReference>
<dbReference type="Proteomes" id="UP000198629">
    <property type="component" value="Unassembled WGS sequence"/>
</dbReference>
<sequence>MKKIFLAVSLLAASQAWAATETYNIDGTHSFANFSIRHVVSKTSGTFNDVAGVITLDPANLNTATVRATINVSSVNTGFGKRDEHIKADKYLDVAKYTQIQFESTKITASNQTQGIMQGNLTMHGVTKLVDIPIRVLGYGADPWGGQRAGFEGHITLKASDYGFGWATGANAPVGDDIEVTLLIEGVKAK</sequence>
<keyword evidence="1" id="KW-0732">Signal</keyword>
<dbReference type="RefSeq" id="WP_091469251.1">
    <property type="nucleotide sequence ID" value="NZ_FNFX01000001.1"/>
</dbReference>
<dbReference type="PANTHER" id="PTHR34406:SF1">
    <property type="entry name" value="PROTEIN YCEI"/>
    <property type="match status" value="1"/>
</dbReference>
<dbReference type="InterPro" id="IPR036761">
    <property type="entry name" value="TTHA0802/YceI-like_sf"/>
</dbReference>
<dbReference type="STRING" id="492660.SAMN05192566_0456"/>
<dbReference type="Gene3D" id="2.40.128.110">
    <property type="entry name" value="Lipid/polyisoprenoid-binding, YceI-like"/>
    <property type="match status" value="1"/>
</dbReference>
<feature type="signal peptide" evidence="1">
    <location>
        <begin position="1"/>
        <end position="18"/>
    </location>
</feature>
<name>A0A1G8ZSD5_9PROT</name>
<dbReference type="InterPro" id="IPR007372">
    <property type="entry name" value="Lipid/polyisoprenoid-bd_YceI"/>
</dbReference>
<dbReference type="PANTHER" id="PTHR34406">
    <property type="entry name" value="PROTEIN YCEI"/>
    <property type="match status" value="1"/>
</dbReference>
<dbReference type="AlphaFoldDB" id="A0A1G8ZSD5"/>
<dbReference type="OrthoDB" id="9811006at2"/>
<feature type="chain" id="PRO_5011735931" evidence="1">
    <location>
        <begin position="19"/>
        <end position="190"/>
    </location>
</feature>
<reference evidence="4" key="1">
    <citation type="submission" date="2016-10" db="EMBL/GenBank/DDBJ databases">
        <authorList>
            <person name="Varghese N."/>
            <person name="Submissions S."/>
        </authorList>
    </citation>
    <scope>NUCLEOTIDE SEQUENCE [LARGE SCALE GENOMIC DNA]</scope>
    <source>
        <strain evidence="4">CBMB127</strain>
    </source>
</reference>
<gene>
    <name evidence="3" type="ORF">SAMN05192566_0456</name>
</gene>
<evidence type="ECO:0000259" key="2">
    <source>
        <dbReference type="SMART" id="SM00867"/>
    </source>
</evidence>
<protein>
    <submittedName>
        <fullName evidence="3">Polyisoprenoid-binding protein YceI</fullName>
    </submittedName>
</protein>